<protein>
    <submittedName>
        <fullName evidence="7">Cytochrome c oxidase assembly factor COX18</fullName>
    </submittedName>
</protein>
<reference evidence="7" key="3">
    <citation type="submission" date="2025-09" db="UniProtKB">
        <authorList>
            <consortium name="Ensembl"/>
        </authorList>
    </citation>
    <scope>IDENTIFICATION</scope>
</reference>
<dbReference type="EMBL" id="AFYH01085860">
    <property type="status" value="NOT_ANNOTATED_CDS"/>
    <property type="molecule type" value="Genomic_DNA"/>
</dbReference>
<keyword evidence="2 6" id="KW-0812">Transmembrane</keyword>
<dbReference type="GO" id="GO:0033617">
    <property type="term" value="P:mitochondrial respiratory chain complex IV assembly"/>
    <property type="evidence" value="ECO:0007669"/>
    <property type="project" value="TreeGrafter"/>
</dbReference>
<dbReference type="FunCoup" id="H3B579">
    <property type="interactions" value="450"/>
</dbReference>
<dbReference type="InterPro" id="IPR001708">
    <property type="entry name" value="YidC/ALB3/OXA1/COX18"/>
</dbReference>
<dbReference type="STRING" id="7897.ENSLACP00000017050"/>
<dbReference type="GO" id="GO:0005743">
    <property type="term" value="C:mitochondrial inner membrane"/>
    <property type="evidence" value="ECO:0007669"/>
    <property type="project" value="TreeGrafter"/>
</dbReference>
<feature type="compositionally biased region" description="Low complexity" evidence="5">
    <location>
        <begin position="17"/>
        <end position="29"/>
    </location>
</feature>
<keyword evidence="8" id="KW-1185">Reference proteome</keyword>
<evidence type="ECO:0000256" key="1">
    <source>
        <dbReference type="ARBA" id="ARBA00004141"/>
    </source>
</evidence>
<evidence type="ECO:0000256" key="5">
    <source>
        <dbReference type="SAM" id="MobiDB-lite"/>
    </source>
</evidence>
<dbReference type="Ensembl" id="ENSLACT00000017173.1">
    <property type="protein sequence ID" value="ENSLACP00000017050.1"/>
    <property type="gene ID" value="ENSLACG00000015020.1"/>
</dbReference>
<dbReference type="GeneTree" id="ENSGT00530000063506"/>
<reference evidence="7" key="2">
    <citation type="submission" date="2025-08" db="UniProtKB">
        <authorList>
            <consortium name="Ensembl"/>
        </authorList>
    </citation>
    <scope>IDENTIFICATION</scope>
</reference>
<dbReference type="EMBL" id="AFYH01085859">
    <property type="status" value="NOT_ANNOTATED_CDS"/>
    <property type="molecule type" value="Genomic_DNA"/>
</dbReference>
<feature type="region of interest" description="Disordered" evidence="5">
    <location>
        <begin position="17"/>
        <end position="40"/>
    </location>
</feature>
<keyword evidence="3 6" id="KW-1133">Transmembrane helix</keyword>
<keyword evidence="4 6" id="KW-0472">Membrane</keyword>
<organism evidence="7 8">
    <name type="scientific">Latimeria chalumnae</name>
    <name type="common">Coelacanth</name>
    <dbReference type="NCBI Taxonomy" id="7897"/>
    <lineage>
        <taxon>Eukaryota</taxon>
        <taxon>Metazoa</taxon>
        <taxon>Chordata</taxon>
        <taxon>Craniata</taxon>
        <taxon>Vertebrata</taxon>
        <taxon>Euteleostomi</taxon>
        <taxon>Coelacanthiformes</taxon>
        <taxon>Coelacanthidae</taxon>
        <taxon>Latimeria</taxon>
    </lineage>
</organism>
<dbReference type="AlphaFoldDB" id="H3B579"/>
<dbReference type="CDD" id="cd20069">
    <property type="entry name" value="5TM_Oxa1-like"/>
    <property type="match status" value="1"/>
</dbReference>
<feature type="transmembrane region" description="Helical" evidence="6">
    <location>
        <begin position="255"/>
        <end position="272"/>
    </location>
</feature>
<dbReference type="HOGENOM" id="CLU_029282_2_0_1"/>
<dbReference type="GO" id="GO:0032979">
    <property type="term" value="P:protein insertion into mitochondrial inner membrane from matrix"/>
    <property type="evidence" value="ECO:0007669"/>
    <property type="project" value="TreeGrafter"/>
</dbReference>
<reference evidence="8" key="1">
    <citation type="submission" date="2011-08" db="EMBL/GenBank/DDBJ databases">
        <title>The draft genome of Latimeria chalumnae.</title>
        <authorList>
            <person name="Di Palma F."/>
            <person name="Alfoldi J."/>
            <person name="Johnson J."/>
            <person name="Berlin A."/>
            <person name="Gnerre S."/>
            <person name="Jaffe D."/>
            <person name="MacCallum I."/>
            <person name="Young S."/>
            <person name="Walker B.J."/>
            <person name="Lander E."/>
            <person name="Lindblad-Toh K."/>
        </authorList>
    </citation>
    <scope>NUCLEOTIDE SEQUENCE [LARGE SCALE GENOMIC DNA]</scope>
    <source>
        <strain evidence="8">Wild caught</strain>
    </source>
</reference>
<sequence length="333" mass="36701">RGSGIWAGGLGATKLPVSESGPSLSSQSGPPLPRCGSLSAASVSTGRPGWYESLADSTPIHLTEDMLMAMQQVTGLPWWANIICTTVALRAAITLPLAAYQTYIIAKVENLQPEIGDLAKRLRYEVSVRAKQRGWSEKVARRSLLLRNSERVLRLVSRAVEQEPKSGLEAAQSVMCQMSAVVFVSGFKRFLRKQKLRLEHVALREELAAGGMLWFPDLTLPDSTWILPVLVGVVNLLIVEIFALRKLEPSKFQKYVTNFIRAISLVMIPIAATVPSSMALYWLSSSAVGLGQNLLLHSPTFRQLCRIPKAKSDSDTPYKDITAAFLTKYFMKK</sequence>
<evidence type="ECO:0000313" key="7">
    <source>
        <dbReference type="Ensembl" id="ENSLACP00000017050.1"/>
    </source>
</evidence>
<dbReference type="PANTHER" id="PTHR12428:SF65">
    <property type="entry name" value="CYTOCHROME C OXIDASE ASSEMBLY PROTEIN COX18, MITOCHONDRIAL"/>
    <property type="match status" value="1"/>
</dbReference>
<evidence type="ECO:0000256" key="6">
    <source>
        <dbReference type="SAM" id="Phobius"/>
    </source>
</evidence>
<dbReference type="eggNOG" id="KOG1239">
    <property type="taxonomic scope" value="Eukaryota"/>
</dbReference>
<evidence type="ECO:0000313" key="8">
    <source>
        <dbReference type="Proteomes" id="UP000008672"/>
    </source>
</evidence>
<proteinExistence type="predicted"/>
<dbReference type="Proteomes" id="UP000008672">
    <property type="component" value="Unassembled WGS sequence"/>
</dbReference>
<name>H3B579_LATCH</name>
<dbReference type="OMA" id="AMARQKF"/>
<gene>
    <name evidence="7" type="primary">COX18</name>
</gene>
<comment type="subcellular location">
    <subcellularLocation>
        <location evidence="1">Membrane</location>
        <topology evidence="1">Multi-pass membrane protein</topology>
    </subcellularLocation>
</comment>
<evidence type="ECO:0000256" key="3">
    <source>
        <dbReference type="ARBA" id="ARBA00022989"/>
    </source>
</evidence>
<evidence type="ECO:0000256" key="2">
    <source>
        <dbReference type="ARBA" id="ARBA00022692"/>
    </source>
</evidence>
<evidence type="ECO:0000256" key="4">
    <source>
        <dbReference type="ARBA" id="ARBA00023136"/>
    </source>
</evidence>
<accession>H3B579</accession>
<dbReference type="GO" id="GO:0032977">
    <property type="term" value="F:membrane insertase activity"/>
    <property type="evidence" value="ECO:0007669"/>
    <property type="project" value="InterPro"/>
</dbReference>
<feature type="transmembrane region" description="Helical" evidence="6">
    <location>
        <begin position="225"/>
        <end position="243"/>
    </location>
</feature>
<dbReference type="PANTHER" id="PTHR12428">
    <property type="entry name" value="OXA1"/>
    <property type="match status" value="1"/>
</dbReference>
<dbReference type="InParanoid" id="H3B579"/>